<dbReference type="InterPro" id="IPR011004">
    <property type="entry name" value="Trimer_LpxA-like_sf"/>
</dbReference>
<reference evidence="9" key="2">
    <citation type="submission" date="2021-04" db="EMBL/GenBank/DDBJ databases">
        <authorList>
            <person name="Gilroy R."/>
        </authorList>
    </citation>
    <scope>NUCLEOTIDE SEQUENCE</scope>
    <source>
        <strain evidence="9">23274</strain>
    </source>
</reference>
<evidence type="ECO:0000259" key="8">
    <source>
        <dbReference type="Pfam" id="PF04613"/>
    </source>
</evidence>
<evidence type="ECO:0000313" key="9">
    <source>
        <dbReference type="EMBL" id="HIX04350.1"/>
    </source>
</evidence>
<comment type="function">
    <text evidence="7">Catalyzes the N-acylation of UDP-3-O-acylglucosamine using 3-hydroxyacyl-ACP as the acyl donor. Is involved in the biosynthesis of lipid A, a phosphorylated glycolipid that anchors the lipopolysaccharide to the outer membrane of the cell.</text>
</comment>
<comment type="caution">
    <text evidence="9">The sequence shown here is derived from an EMBL/GenBank/DDBJ whole genome shotgun (WGS) entry which is preliminary data.</text>
</comment>
<dbReference type="GO" id="GO:0016410">
    <property type="term" value="F:N-acyltransferase activity"/>
    <property type="evidence" value="ECO:0007669"/>
    <property type="project" value="InterPro"/>
</dbReference>
<comment type="similarity">
    <text evidence="7">Belongs to the transferase hexapeptide repeat family. LpxD subfamily.</text>
</comment>
<evidence type="ECO:0000256" key="3">
    <source>
        <dbReference type="ARBA" id="ARBA00022679"/>
    </source>
</evidence>
<organism evidence="9 10">
    <name type="scientific">Candidatus Odoribacter faecigallinarum</name>
    <dbReference type="NCBI Taxonomy" id="2838706"/>
    <lineage>
        <taxon>Bacteria</taxon>
        <taxon>Pseudomonadati</taxon>
        <taxon>Bacteroidota</taxon>
        <taxon>Bacteroidia</taxon>
        <taxon>Bacteroidales</taxon>
        <taxon>Odoribacteraceae</taxon>
        <taxon>Odoribacter</taxon>
    </lineage>
</organism>
<keyword evidence="1 7" id="KW-0444">Lipid biosynthesis</keyword>
<dbReference type="InterPro" id="IPR020573">
    <property type="entry name" value="UDP_GlcNAc_AcTrfase_non-rep"/>
</dbReference>
<feature type="active site" description="Proton acceptor" evidence="7">
    <location>
        <position position="241"/>
    </location>
</feature>
<dbReference type="PROSITE" id="PS00101">
    <property type="entry name" value="HEXAPEP_TRANSFERASES"/>
    <property type="match status" value="1"/>
</dbReference>
<keyword evidence="2 7" id="KW-0441">Lipid A biosynthesis</keyword>
<keyword evidence="3 7" id="KW-0808">Transferase</keyword>
<dbReference type="NCBIfam" id="TIGR01853">
    <property type="entry name" value="lipid_A_lpxD"/>
    <property type="match status" value="1"/>
</dbReference>
<dbReference type="NCBIfam" id="NF002060">
    <property type="entry name" value="PRK00892.1"/>
    <property type="match status" value="1"/>
</dbReference>
<dbReference type="HAMAP" id="MF_00523">
    <property type="entry name" value="LpxD"/>
    <property type="match status" value="1"/>
</dbReference>
<evidence type="ECO:0000256" key="4">
    <source>
        <dbReference type="ARBA" id="ARBA00022737"/>
    </source>
</evidence>
<evidence type="ECO:0000256" key="7">
    <source>
        <dbReference type="HAMAP-Rule" id="MF_00523"/>
    </source>
</evidence>
<dbReference type="EMBL" id="DXFT01000188">
    <property type="protein sequence ID" value="HIX04350.1"/>
    <property type="molecule type" value="Genomic_DNA"/>
</dbReference>
<dbReference type="GO" id="GO:0009245">
    <property type="term" value="P:lipid A biosynthetic process"/>
    <property type="evidence" value="ECO:0007669"/>
    <property type="project" value="UniProtKB-UniRule"/>
</dbReference>
<evidence type="ECO:0000313" key="10">
    <source>
        <dbReference type="Proteomes" id="UP000824202"/>
    </source>
</evidence>
<comment type="pathway">
    <text evidence="7">Bacterial outer membrane biogenesis; LPS lipid A biosynthesis.</text>
</comment>
<dbReference type="Gene3D" id="2.160.10.10">
    <property type="entry name" value="Hexapeptide repeat proteins"/>
    <property type="match status" value="1"/>
</dbReference>
<comment type="catalytic activity">
    <reaction evidence="7">
        <text>a UDP-3-O-[(3R)-3-hydroxyacyl]-alpha-D-glucosamine + a (3R)-hydroxyacyl-[ACP] = a UDP-2-N,3-O-bis[(3R)-3-hydroxyacyl]-alpha-D-glucosamine + holo-[ACP] + H(+)</text>
        <dbReference type="Rhea" id="RHEA:53836"/>
        <dbReference type="Rhea" id="RHEA-COMP:9685"/>
        <dbReference type="Rhea" id="RHEA-COMP:9945"/>
        <dbReference type="ChEBI" id="CHEBI:15378"/>
        <dbReference type="ChEBI" id="CHEBI:64479"/>
        <dbReference type="ChEBI" id="CHEBI:78827"/>
        <dbReference type="ChEBI" id="CHEBI:137740"/>
        <dbReference type="ChEBI" id="CHEBI:137748"/>
        <dbReference type="EC" id="2.3.1.191"/>
    </reaction>
</comment>
<dbReference type="AlphaFoldDB" id="A0A9D1V1H2"/>
<dbReference type="SUPFAM" id="SSF51161">
    <property type="entry name" value="Trimeric LpxA-like enzymes"/>
    <property type="match status" value="1"/>
</dbReference>
<dbReference type="PANTHER" id="PTHR43378:SF2">
    <property type="entry name" value="UDP-3-O-ACYLGLUCOSAMINE N-ACYLTRANSFERASE 1, MITOCHONDRIAL-RELATED"/>
    <property type="match status" value="1"/>
</dbReference>
<sequence length="348" mass="36851">MEFKAKDIAALLQGTVEGDGELVVSNVSKIEEGKPGTLAFLANPKYEHYIYTTKASVVLVNRDFKPSQPVGCTLVRVASAYDAIAALLRMYEEMVKPKHAGIEQPSFIAEGAQLGEGVYVGAFAYIGKGAKIGNHVQIFPQAYIGEGVSIGDNTVINAGVKIYYGCVVGHDCTIHAGTVIGADGFGFAPSGENYEKVAQIGNVVIEDYVEIGANACIDRATMGSTRVCKGVKLDNLVQIAHNVVVGENTVMAAQAGVAGTTKVGAHCMFGGQVGIAGHLHIGDHTVLAAQTGVTNDIAPKSMFMGAPAFDAGKYRKCYVLFRKLPELYGTLRDLEKEVKTLKSNNTCL</sequence>
<protein>
    <recommendedName>
        <fullName evidence="7">UDP-3-O-acylglucosamine N-acyltransferase</fullName>
        <ecNumber evidence="7">2.3.1.191</ecNumber>
    </recommendedName>
</protein>
<dbReference type="GO" id="GO:0016020">
    <property type="term" value="C:membrane"/>
    <property type="evidence" value="ECO:0007669"/>
    <property type="project" value="GOC"/>
</dbReference>
<dbReference type="Pfam" id="PF04613">
    <property type="entry name" value="LpxD"/>
    <property type="match status" value="1"/>
</dbReference>
<dbReference type="EC" id="2.3.1.191" evidence="7"/>
<evidence type="ECO:0000256" key="5">
    <source>
        <dbReference type="ARBA" id="ARBA00023098"/>
    </source>
</evidence>
<dbReference type="InterPro" id="IPR001451">
    <property type="entry name" value="Hexapep"/>
</dbReference>
<comment type="subunit">
    <text evidence="7">Homotrimer.</text>
</comment>
<gene>
    <name evidence="7 9" type="primary">lpxD</name>
    <name evidence="9" type="ORF">H9863_09605</name>
</gene>
<dbReference type="CDD" id="cd03352">
    <property type="entry name" value="LbH_LpxD"/>
    <property type="match status" value="1"/>
</dbReference>
<dbReference type="GO" id="GO:0103118">
    <property type="term" value="F:UDP-3-O-[(3R)-3-hydroxyacyl]-glucosamine N-acyltransferase activity"/>
    <property type="evidence" value="ECO:0007669"/>
    <property type="project" value="UniProtKB-EC"/>
</dbReference>
<evidence type="ECO:0000256" key="6">
    <source>
        <dbReference type="ARBA" id="ARBA00023315"/>
    </source>
</evidence>
<evidence type="ECO:0000256" key="2">
    <source>
        <dbReference type="ARBA" id="ARBA00022556"/>
    </source>
</evidence>
<accession>A0A9D1V1H2</accession>
<keyword evidence="5 7" id="KW-0443">Lipid metabolism</keyword>
<reference evidence="9" key="1">
    <citation type="journal article" date="2021" name="PeerJ">
        <title>Extensive microbial diversity within the chicken gut microbiome revealed by metagenomics and culture.</title>
        <authorList>
            <person name="Gilroy R."/>
            <person name="Ravi A."/>
            <person name="Getino M."/>
            <person name="Pursley I."/>
            <person name="Horton D.L."/>
            <person name="Alikhan N.F."/>
            <person name="Baker D."/>
            <person name="Gharbi K."/>
            <person name="Hall N."/>
            <person name="Watson M."/>
            <person name="Adriaenssens E.M."/>
            <person name="Foster-Nyarko E."/>
            <person name="Jarju S."/>
            <person name="Secka A."/>
            <person name="Antonio M."/>
            <person name="Oren A."/>
            <person name="Chaudhuri R.R."/>
            <person name="La Ragione R."/>
            <person name="Hildebrand F."/>
            <person name="Pallen M.J."/>
        </authorList>
    </citation>
    <scope>NUCLEOTIDE SEQUENCE</scope>
    <source>
        <strain evidence="9">23274</strain>
    </source>
</reference>
<dbReference type="InterPro" id="IPR007691">
    <property type="entry name" value="LpxD"/>
</dbReference>
<keyword evidence="4 7" id="KW-0677">Repeat</keyword>
<dbReference type="InterPro" id="IPR018357">
    <property type="entry name" value="Hexapep_transf_CS"/>
</dbReference>
<dbReference type="Proteomes" id="UP000824202">
    <property type="component" value="Unassembled WGS sequence"/>
</dbReference>
<dbReference type="Gene3D" id="3.40.1390.10">
    <property type="entry name" value="MurE/MurF, N-terminal domain"/>
    <property type="match status" value="1"/>
</dbReference>
<feature type="domain" description="UDP-3-O-[3-hydroxymyristoyl] glucosamine N-acyltransferase non-repeat region" evidence="8">
    <location>
        <begin position="22"/>
        <end position="89"/>
    </location>
</feature>
<proteinExistence type="inferred from homology"/>
<keyword evidence="6 7" id="KW-0012">Acyltransferase</keyword>
<dbReference type="PANTHER" id="PTHR43378">
    <property type="entry name" value="UDP-3-O-ACYLGLUCOSAMINE N-ACYLTRANSFERASE"/>
    <property type="match status" value="1"/>
</dbReference>
<name>A0A9D1V1H2_9BACT</name>
<dbReference type="Pfam" id="PF00132">
    <property type="entry name" value="Hexapep"/>
    <property type="match status" value="1"/>
</dbReference>
<evidence type="ECO:0000256" key="1">
    <source>
        <dbReference type="ARBA" id="ARBA00022516"/>
    </source>
</evidence>